<dbReference type="AlphaFoldDB" id="A0A4R2BIK6"/>
<keyword evidence="3 8" id="KW-0813">Transport</keyword>
<evidence type="ECO:0000256" key="8">
    <source>
        <dbReference type="RuleBase" id="RU361157"/>
    </source>
</evidence>
<comment type="caution">
    <text evidence="10">The sequence shown here is derived from an EMBL/GenBank/DDBJ whole genome shotgun (WGS) entry which is preliminary data.</text>
</comment>
<dbReference type="Proteomes" id="UP000295689">
    <property type="component" value="Unassembled WGS sequence"/>
</dbReference>
<comment type="subcellular location">
    <subcellularLocation>
        <location evidence="1 8">Cell membrane</location>
        <topology evidence="1 8">Multi-pass membrane protein</topology>
    </subcellularLocation>
</comment>
<dbReference type="PANTHER" id="PTHR30413">
    <property type="entry name" value="INNER MEMBRANE TRANSPORT PERMEASE"/>
    <property type="match status" value="1"/>
</dbReference>
<keyword evidence="6 8" id="KW-1133">Transmembrane helix</keyword>
<organism evidence="10 11">
    <name type="scientific">Mesobacillus foraminis</name>
    <dbReference type="NCBI Taxonomy" id="279826"/>
    <lineage>
        <taxon>Bacteria</taxon>
        <taxon>Bacillati</taxon>
        <taxon>Bacillota</taxon>
        <taxon>Bacilli</taxon>
        <taxon>Bacillales</taxon>
        <taxon>Bacillaceae</taxon>
        <taxon>Mesobacillus</taxon>
    </lineage>
</organism>
<keyword evidence="5 8" id="KW-0812">Transmembrane</keyword>
<evidence type="ECO:0000256" key="7">
    <source>
        <dbReference type="ARBA" id="ARBA00023136"/>
    </source>
</evidence>
<feature type="transmembrane region" description="Helical" evidence="8">
    <location>
        <begin position="237"/>
        <end position="255"/>
    </location>
</feature>
<dbReference type="GO" id="GO:0140359">
    <property type="term" value="F:ABC-type transporter activity"/>
    <property type="evidence" value="ECO:0007669"/>
    <property type="project" value="InterPro"/>
</dbReference>
<feature type="transmembrane region" description="Helical" evidence="8">
    <location>
        <begin position="37"/>
        <end position="58"/>
    </location>
</feature>
<comment type="similarity">
    <text evidence="2 8">Belongs to the ABC-2 integral membrane protein family.</text>
</comment>
<proteinExistence type="inferred from homology"/>
<dbReference type="InterPro" id="IPR047817">
    <property type="entry name" value="ABC2_TM_bact-type"/>
</dbReference>
<evidence type="ECO:0000313" key="11">
    <source>
        <dbReference type="Proteomes" id="UP000295689"/>
    </source>
</evidence>
<keyword evidence="4 8" id="KW-1003">Cell membrane</keyword>
<keyword evidence="7 8" id="KW-0472">Membrane</keyword>
<feature type="domain" description="ABC transmembrane type-2" evidence="9">
    <location>
        <begin position="35"/>
        <end position="257"/>
    </location>
</feature>
<dbReference type="PROSITE" id="PS51012">
    <property type="entry name" value="ABC_TM2"/>
    <property type="match status" value="1"/>
</dbReference>
<evidence type="ECO:0000256" key="3">
    <source>
        <dbReference type="ARBA" id="ARBA00022448"/>
    </source>
</evidence>
<name>A0A4R2BIK6_9BACI</name>
<evidence type="ECO:0000256" key="5">
    <source>
        <dbReference type="ARBA" id="ARBA00022692"/>
    </source>
</evidence>
<evidence type="ECO:0000256" key="2">
    <source>
        <dbReference type="ARBA" id="ARBA00007783"/>
    </source>
</evidence>
<sequence length="265" mass="30743">MKSMFTVIKEQISSFYLIRRLSLFELKSANNNNYLGMLWELINPAIQLAIYWFVFGFGIRGGDPVDGVPFVFWLLSGMVVWFFVNQSIIEASKSIYTRINFISKMSFPMSVIPTYVIVSKLYSHLMLVALVTIILQFTDYTISPYFVQLPYFIFCTLMLLISLSLITSTLSTIVRDVHMVVTSIVRMLLYLTPLLWEPSGWIKQVIMINPLYYIVEGYRASLLGTSWYLVENTQLTLYFWGVVIVMLLIGSALHVKFRNHFVDYM</sequence>
<evidence type="ECO:0000256" key="1">
    <source>
        <dbReference type="ARBA" id="ARBA00004651"/>
    </source>
</evidence>
<feature type="transmembrane region" description="Helical" evidence="8">
    <location>
        <begin position="177"/>
        <end position="196"/>
    </location>
</feature>
<feature type="transmembrane region" description="Helical" evidence="8">
    <location>
        <begin position="70"/>
        <end position="89"/>
    </location>
</feature>
<evidence type="ECO:0000259" key="9">
    <source>
        <dbReference type="PROSITE" id="PS51012"/>
    </source>
</evidence>
<dbReference type="InterPro" id="IPR013525">
    <property type="entry name" value="ABC2_TM"/>
</dbReference>
<protein>
    <recommendedName>
        <fullName evidence="8">Transport permease protein</fullName>
    </recommendedName>
</protein>
<dbReference type="GO" id="GO:0015920">
    <property type="term" value="P:lipopolysaccharide transport"/>
    <property type="evidence" value="ECO:0007669"/>
    <property type="project" value="TreeGrafter"/>
</dbReference>
<keyword evidence="11" id="KW-1185">Reference proteome</keyword>
<dbReference type="GO" id="GO:0005886">
    <property type="term" value="C:plasma membrane"/>
    <property type="evidence" value="ECO:0007669"/>
    <property type="project" value="UniProtKB-SubCell"/>
</dbReference>
<dbReference type="EMBL" id="SLVV01000003">
    <property type="protein sequence ID" value="TCN26726.1"/>
    <property type="molecule type" value="Genomic_DNA"/>
</dbReference>
<accession>A0A4R2BIK6</accession>
<evidence type="ECO:0000256" key="4">
    <source>
        <dbReference type="ARBA" id="ARBA00022475"/>
    </source>
</evidence>
<dbReference type="PANTHER" id="PTHR30413:SF10">
    <property type="entry name" value="CAPSULE POLYSACCHARIDE EXPORT INNER-MEMBRANE PROTEIN CTRC"/>
    <property type="match status" value="1"/>
</dbReference>
<evidence type="ECO:0000256" key="6">
    <source>
        <dbReference type="ARBA" id="ARBA00022989"/>
    </source>
</evidence>
<dbReference type="RefSeq" id="WP_132003292.1">
    <property type="nucleotide sequence ID" value="NZ_JABUHM010000002.1"/>
</dbReference>
<feature type="transmembrane region" description="Helical" evidence="8">
    <location>
        <begin position="149"/>
        <end position="170"/>
    </location>
</feature>
<gene>
    <name evidence="10" type="ORF">EV146_103249</name>
</gene>
<dbReference type="Pfam" id="PF01061">
    <property type="entry name" value="ABC2_membrane"/>
    <property type="match status" value="1"/>
</dbReference>
<reference evidence="10 11" key="1">
    <citation type="journal article" date="2015" name="Stand. Genomic Sci.">
        <title>Genomic Encyclopedia of Bacterial and Archaeal Type Strains, Phase III: the genomes of soil and plant-associated and newly described type strains.</title>
        <authorList>
            <person name="Whitman W.B."/>
            <person name="Woyke T."/>
            <person name="Klenk H.P."/>
            <person name="Zhou Y."/>
            <person name="Lilburn T.G."/>
            <person name="Beck B.J."/>
            <person name="De Vos P."/>
            <person name="Vandamme P."/>
            <person name="Eisen J.A."/>
            <person name="Garrity G."/>
            <person name="Hugenholtz P."/>
            <person name="Kyrpides N.C."/>
        </authorList>
    </citation>
    <scope>NUCLEOTIDE SEQUENCE [LARGE SCALE GENOMIC DNA]</scope>
    <source>
        <strain evidence="10 11">CV53</strain>
    </source>
</reference>
<feature type="transmembrane region" description="Helical" evidence="8">
    <location>
        <begin position="110"/>
        <end position="137"/>
    </location>
</feature>
<evidence type="ECO:0000313" key="10">
    <source>
        <dbReference type="EMBL" id="TCN26726.1"/>
    </source>
</evidence>